<dbReference type="PANTHER" id="PTHR34405">
    <property type="entry name" value="CRISPR-ASSOCIATED ENDORIBONUCLEASE CAS2"/>
    <property type="match status" value="1"/>
</dbReference>
<comment type="function">
    <text evidence="9">CRISPR (clustered regularly interspaced short palindromic repeat), is an adaptive immune system that provides protection against mobile genetic elements (viruses, transposable elements and conjugative plasmids). CRISPR clusters contain sequences complementary to antecedent mobile elements and target invading nucleic acids. CRISPR clusters are transcribed and processed into CRISPR RNA (crRNA). Functions as a ssRNA-specific endoribonuclease. Involved in the integration of spacer DNA into the CRISPR cassette.</text>
</comment>
<evidence type="ECO:0000256" key="2">
    <source>
        <dbReference type="ARBA" id="ARBA00009959"/>
    </source>
</evidence>
<evidence type="ECO:0000256" key="8">
    <source>
        <dbReference type="ARBA" id="ARBA00023118"/>
    </source>
</evidence>
<comment type="similarity">
    <text evidence="2 9 10">Belongs to the CRISPR-associated endoribonuclease Cas2 protein family.</text>
</comment>
<keyword evidence="5 9" id="KW-0255">Endonuclease</keyword>
<comment type="caution">
    <text evidence="11">The sequence shown here is derived from an EMBL/GenBank/DDBJ whole genome shotgun (WGS) entry which is preliminary data.</text>
</comment>
<protein>
    <recommendedName>
        <fullName evidence="9">CRISPR-associated endoribonuclease Cas2</fullName>
        <ecNumber evidence="9">3.1.-.-</ecNumber>
    </recommendedName>
</protein>
<evidence type="ECO:0000313" key="11">
    <source>
        <dbReference type="EMBL" id="MBE1426628.1"/>
    </source>
</evidence>
<keyword evidence="6 9" id="KW-0378">Hydrolase</keyword>
<feature type="binding site" evidence="9">
    <location>
        <position position="8"/>
    </location>
    <ligand>
        <name>Mg(2+)</name>
        <dbReference type="ChEBI" id="CHEBI:18420"/>
        <note>catalytic</note>
    </ligand>
</feature>
<keyword evidence="7 9" id="KW-0460">Magnesium</keyword>
<dbReference type="InterPro" id="IPR019199">
    <property type="entry name" value="Virulence_VapD/CRISPR_Cas2"/>
</dbReference>
<evidence type="ECO:0000256" key="1">
    <source>
        <dbReference type="ARBA" id="ARBA00001946"/>
    </source>
</evidence>
<dbReference type="EC" id="3.1.-.-" evidence="9"/>
<comment type="cofactor">
    <cofactor evidence="1 9">
        <name>Mg(2+)</name>
        <dbReference type="ChEBI" id="CHEBI:18420"/>
    </cofactor>
</comment>
<gene>
    <name evidence="9" type="primary">cas2</name>
    <name evidence="11" type="ORF">H4684_003294</name>
</gene>
<evidence type="ECO:0000256" key="7">
    <source>
        <dbReference type="ARBA" id="ARBA00022842"/>
    </source>
</evidence>
<dbReference type="RefSeq" id="WP_192624555.1">
    <property type="nucleotide sequence ID" value="NZ_JADBGG010000030.1"/>
</dbReference>
<keyword evidence="12" id="KW-1185">Reference proteome</keyword>
<keyword evidence="4 9" id="KW-0479">Metal-binding</keyword>
<dbReference type="InterPro" id="IPR021127">
    <property type="entry name" value="CRISPR_associated_Cas2"/>
</dbReference>
<dbReference type="Proteomes" id="UP000639010">
    <property type="component" value="Unassembled WGS sequence"/>
</dbReference>
<dbReference type="CDD" id="cd09725">
    <property type="entry name" value="Cas2_I_II_III"/>
    <property type="match status" value="1"/>
</dbReference>
<dbReference type="SUPFAM" id="SSF143430">
    <property type="entry name" value="TTP0101/SSO1404-like"/>
    <property type="match status" value="1"/>
</dbReference>
<accession>A0ABR9H7W5</accession>
<reference evidence="11 12" key="1">
    <citation type="submission" date="2020-10" db="EMBL/GenBank/DDBJ databases">
        <title>Genomic Encyclopedia of Type Strains, Phase IV (KMG-IV): sequencing the most valuable type-strain genomes for metagenomic binning, comparative biology and taxonomic classification.</title>
        <authorList>
            <person name="Goeker M."/>
        </authorList>
    </citation>
    <scope>NUCLEOTIDE SEQUENCE [LARGE SCALE GENOMIC DNA]</scope>
    <source>
        <strain evidence="11 12">DSM 4194</strain>
    </source>
</reference>
<evidence type="ECO:0000313" key="12">
    <source>
        <dbReference type="Proteomes" id="UP000639010"/>
    </source>
</evidence>
<evidence type="ECO:0000256" key="4">
    <source>
        <dbReference type="ARBA" id="ARBA00022723"/>
    </source>
</evidence>
<dbReference type="PIRSF" id="PIRSF032582">
    <property type="entry name" value="Cas2"/>
    <property type="match status" value="1"/>
</dbReference>
<dbReference type="Pfam" id="PF09827">
    <property type="entry name" value="CRISPR_Cas2"/>
    <property type="match status" value="1"/>
</dbReference>
<evidence type="ECO:0000256" key="3">
    <source>
        <dbReference type="ARBA" id="ARBA00022722"/>
    </source>
</evidence>
<keyword evidence="8 9" id="KW-0051">Antiviral defense</keyword>
<dbReference type="NCBIfam" id="TIGR01573">
    <property type="entry name" value="cas2"/>
    <property type="match status" value="1"/>
</dbReference>
<organism evidence="11 12">
    <name type="scientific">Desulfomicrobium macestii</name>
    <dbReference type="NCBI Taxonomy" id="90731"/>
    <lineage>
        <taxon>Bacteria</taxon>
        <taxon>Pseudomonadati</taxon>
        <taxon>Thermodesulfobacteriota</taxon>
        <taxon>Desulfovibrionia</taxon>
        <taxon>Desulfovibrionales</taxon>
        <taxon>Desulfomicrobiaceae</taxon>
        <taxon>Desulfomicrobium</taxon>
    </lineage>
</organism>
<sequence length="92" mass="10779">MYYLISYDITEDRFRTKAAKLLQGYGRRVQKSVFECPNLTERQLLKIQDELDRLIDHETDSVRFYRQCKGCLAQFELVGAGQEPEMAASGYY</sequence>
<name>A0ABR9H7W5_9BACT</name>
<evidence type="ECO:0000256" key="6">
    <source>
        <dbReference type="ARBA" id="ARBA00022801"/>
    </source>
</evidence>
<evidence type="ECO:0000256" key="9">
    <source>
        <dbReference type="HAMAP-Rule" id="MF_01471"/>
    </source>
</evidence>
<keyword evidence="3 9" id="KW-0540">Nuclease</keyword>
<dbReference type="EMBL" id="JADBGG010000030">
    <property type="protein sequence ID" value="MBE1426628.1"/>
    <property type="molecule type" value="Genomic_DNA"/>
</dbReference>
<dbReference type="HAMAP" id="MF_01471">
    <property type="entry name" value="Cas2"/>
    <property type="match status" value="1"/>
</dbReference>
<comment type="subunit">
    <text evidence="9">Homodimer, forms a heterotetramer with a Cas1 homodimer.</text>
</comment>
<dbReference type="Gene3D" id="3.30.70.240">
    <property type="match status" value="1"/>
</dbReference>
<evidence type="ECO:0000256" key="5">
    <source>
        <dbReference type="ARBA" id="ARBA00022759"/>
    </source>
</evidence>
<evidence type="ECO:0000256" key="10">
    <source>
        <dbReference type="PIRNR" id="PIRNR032582"/>
    </source>
</evidence>
<dbReference type="PANTHER" id="PTHR34405:SF3">
    <property type="entry name" value="CRISPR-ASSOCIATED ENDORIBONUCLEASE CAS2 3"/>
    <property type="match status" value="1"/>
</dbReference>
<proteinExistence type="inferred from homology"/>